<reference evidence="1 2" key="1">
    <citation type="submission" date="2018-11" db="EMBL/GenBank/DDBJ databases">
        <title>Draft genome sequence of Gordonia sp. RS15-1S isolated from rice stems.</title>
        <authorList>
            <person name="Muangham S."/>
        </authorList>
    </citation>
    <scope>NUCLEOTIDE SEQUENCE [LARGE SCALE GENOMIC DNA]</scope>
    <source>
        <strain evidence="1 2">RS15-1S</strain>
    </source>
</reference>
<keyword evidence="2" id="KW-1185">Reference proteome</keyword>
<sequence>MKLASLEHYSVKPGHFVQWVPETGAANGSAVTGAPAAMAVSENERFHLDSVRAGHPGWMTLVIDLPRSVPRELLRRMVSEVMSRHDALRSHFVAGDDYVRHHHRDVPTVVDDEIDARHWDPQALTDEVLRRTASACNPLRPGGHFFSAVCRPDSTTVICAFDHAYVDARSLTVIAADITDVLAARPLRPVTSGLDEVRAHIRQPAVPGDDPRLAGWERFLEQSDWQIPVFPLDLGVGPGERKPMRTAMRTLVSADDAPELSAGIRRHGGRTLSALLTAIGVAVHRSGGPEEMPTIIPAGPQTDRRFVGWVVDNIPMRVACGGDPLELSRINARRLAEATPLAEIGLTPVYQTFGDRLRRSRDDVFMLSYVDYTRWYTPADGVEVRQLSGDHETDNAQWWLWRDESGIHVRVRHPDTDQAEKIIDAVLSETVSVISEFVDRVSMPGSQAHGMT</sequence>
<accession>A0A3N4G6J0</accession>
<dbReference type="InterPro" id="IPR023213">
    <property type="entry name" value="CAT-like_dom_sf"/>
</dbReference>
<protein>
    <submittedName>
        <fullName evidence="1">Condensation protein</fullName>
    </submittedName>
</protein>
<dbReference type="Gene3D" id="3.30.559.10">
    <property type="entry name" value="Chloramphenicol acetyltransferase-like domain"/>
    <property type="match status" value="1"/>
</dbReference>
<dbReference type="SUPFAM" id="SSF52777">
    <property type="entry name" value="CoA-dependent acyltransferases"/>
    <property type="match status" value="2"/>
</dbReference>
<organism evidence="1 2">
    <name type="scientific">Gordonia oryzae</name>
    <dbReference type="NCBI Taxonomy" id="2487349"/>
    <lineage>
        <taxon>Bacteria</taxon>
        <taxon>Bacillati</taxon>
        <taxon>Actinomycetota</taxon>
        <taxon>Actinomycetes</taxon>
        <taxon>Mycobacteriales</taxon>
        <taxon>Gordoniaceae</taxon>
        <taxon>Gordonia</taxon>
    </lineage>
</organism>
<dbReference type="OrthoDB" id="9789603at2"/>
<dbReference type="Gene3D" id="3.30.559.30">
    <property type="entry name" value="Nonribosomal peptide synthetase, condensation domain"/>
    <property type="match status" value="1"/>
</dbReference>
<dbReference type="AlphaFoldDB" id="A0A3N4G6J0"/>
<comment type="caution">
    <text evidence="1">The sequence shown here is derived from an EMBL/GenBank/DDBJ whole genome shotgun (WGS) entry which is preliminary data.</text>
</comment>
<evidence type="ECO:0000313" key="1">
    <source>
        <dbReference type="EMBL" id="RPA57017.1"/>
    </source>
</evidence>
<dbReference type="RefSeq" id="WP_123932734.1">
    <property type="nucleotide sequence ID" value="NZ_JBPSDP010000014.1"/>
</dbReference>
<dbReference type="Proteomes" id="UP000267536">
    <property type="component" value="Unassembled WGS sequence"/>
</dbReference>
<evidence type="ECO:0000313" key="2">
    <source>
        <dbReference type="Proteomes" id="UP000267536"/>
    </source>
</evidence>
<dbReference type="EMBL" id="RKMH01000020">
    <property type="protein sequence ID" value="RPA57017.1"/>
    <property type="molecule type" value="Genomic_DNA"/>
</dbReference>
<name>A0A3N4G6J0_9ACTN</name>
<proteinExistence type="predicted"/>
<gene>
    <name evidence="1" type="ORF">EF294_20085</name>
</gene>